<reference evidence="1 2" key="1">
    <citation type="submission" date="2024-11" db="EMBL/GenBank/DDBJ databases">
        <title>A near-complete genome assembly of Cinchona calisaya.</title>
        <authorList>
            <person name="Lian D.C."/>
            <person name="Zhao X.W."/>
            <person name="Wei L."/>
        </authorList>
    </citation>
    <scope>NUCLEOTIDE SEQUENCE [LARGE SCALE GENOMIC DNA]</scope>
    <source>
        <tissue evidence="1">Nenye</tissue>
    </source>
</reference>
<evidence type="ECO:0000313" key="1">
    <source>
        <dbReference type="EMBL" id="KAL3538126.1"/>
    </source>
</evidence>
<keyword evidence="2" id="KW-1185">Reference proteome</keyword>
<sequence length="100" mass="11623">MRSKKQMWPLTLLLRYRHQTKWIPPPQGLLKVNFDDAVFGDQNAVRVRILIRTFIYGFCKRFQGICGPVVAEITAAREAIVFAKSFEAEMICRRRCGANY</sequence>
<evidence type="ECO:0000313" key="2">
    <source>
        <dbReference type="Proteomes" id="UP001630127"/>
    </source>
</evidence>
<dbReference type="Proteomes" id="UP001630127">
    <property type="component" value="Unassembled WGS sequence"/>
</dbReference>
<dbReference type="EMBL" id="JBJUIK010000001">
    <property type="protein sequence ID" value="KAL3538126.1"/>
    <property type="molecule type" value="Genomic_DNA"/>
</dbReference>
<organism evidence="1 2">
    <name type="scientific">Cinchona calisaya</name>
    <dbReference type="NCBI Taxonomy" id="153742"/>
    <lineage>
        <taxon>Eukaryota</taxon>
        <taxon>Viridiplantae</taxon>
        <taxon>Streptophyta</taxon>
        <taxon>Embryophyta</taxon>
        <taxon>Tracheophyta</taxon>
        <taxon>Spermatophyta</taxon>
        <taxon>Magnoliopsida</taxon>
        <taxon>eudicotyledons</taxon>
        <taxon>Gunneridae</taxon>
        <taxon>Pentapetalae</taxon>
        <taxon>asterids</taxon>
        <taxon>lamiids</taxon>
        <taxon>Gentianales</taxon>
        <taxon>Rubiaceae</taxon>
        <taxon>Cinchonoideae</taxon>
        <taxon>Cinchoneae</taxon>
        <taxon>Cinchona</taxon>
    </lineage>
</organism>
<comment type="caution">
    <text evidence="1">The sequence shown here is derived from an EMBL/GenBank/DDBJ whole genome shotgun (WGS) entry which is preliminary data.</text>
</comment>
<accession>A0ABD3B3T7</accession>
<gene>
    <name evidence="1" type="ORF">ACH5RR_001492</name>
</gene>
<evidence type="ECO:0008006" key="3">
    <source>
        <dbReference type="Google" id="ProtNLM"/>
    </source>
</evidence>
<proteinExistence type="predicted"/>
<dbReference type="AlphaFoldDB" id="A0ABD3B3T7"/>
<protein>
    <recommendedName>
        <fullName evidence="3">RNase H type-1 domain-containing protein</fullName>
    </recommendedName>
</protein>
<name>A0ABD3B3T7_9GENT</name>